<organism evidence="2 3">
    <name type="scientific">Methylobacterium radiodurans</name>
    <dbReference type="NCBI Taxonomy" id="2202828"/>
    <lineage>
        <taxon>Bacteria</taxon>
        <taxon>Pseudomonadati</taxon>
        <taxon>Pseudomonadota</taxon>
        <taxon>Alphaproteobacteria</taxon>
        <taxon>Hyphomicrobiales</taxon>
        <taxon>Methylobacteriaceae</taxon>
        <taxon>Methylobacterium</taxon>
    </lineage>
</organism>
<gene>
    <name evidence="2" type="ORF">DK427_07990</name>
</gene>
<feature type="transmembrane region" description="Helical" evidence="1">
    <location>
        <begin position="39"/>
        <end position="61"/>
    </location>
</feature>
<evidence type="ECO:0000256" key="1">
    <source>
        <dbReference type="SAM" id="Phobius"/>
    </source>
</evidence>
<keyword evidence="1" id="KW-0472">Membrane</keyword>
<sequence>MIPPEFHKPTPADQFEAALREADAREAAKPRRLTRPRSTWLQLAVALALGLALWAVILAGLSRAVFGWP</sequence>
<keyword evidence="1" id="KW-1133">Transmembrane helix</keyword>
<keyword evidence="3" id="KW-1185">Reference proteome</keyword>
<reference evidence="2 3" key="1">
    <citation type="submission" date="2018-05" db="EMBL/GenBank/DDBJ databases">
        <title>Complete Genome Sequence of Methylobacterium sp. 17Sr1-43.</title>
        <authorList>
            <person name="Srinivasan S."/>
        </authorList>
    </citation>
    <scope>NUCLEOTIDE SEQUENCE [LARGE SCALE GENOMIC DNA]</scope>
    <source>
        <strain evidence="2 3">17Sr1-43</strain>
    </source>
</reference>
<evidence type="ECO:0000313" key="2">
    <source>
        <dbReference type="EMBL" id="AWN35690.1"/>
    </source>
</evidence>
<name>A0A2U8VQA0_9HYPH</name>
<accession>A0A2U8VQA0</accession>
<dbReference type="KEGG" id="meti:DK427_07990"/>
<protein>
    <submittedName>
        <fullName evidence="2">Uncharacterized protein</fullName>
    </submittedName>
</protein>
<evidence type="ECO:0000313" key="3">
    <source>
        <dbReference type="Proteomes" id="UP000246058"/>
    </source>
</evidence>
<keyword evidence="1" id="KW-0812">Transmembrane</keyword>
<dbReference type="Proteomes" id="UP000246058">
    <property type="component" value="Chromosome"/>
</dbReference>
<dbReference type="AlphaFoldDB" id="A0A2U8VQA0"/>
<dbReference type="RefSeq" id="WP_109950805.1">
    <property type="nucleotide sequence ID" value="NZ_CP029551.1"/>
</dbReference>
<proteinExistence type="predicted"/>
<dbReference type="EMBL" id="CP029551">
    <property type="protein sequence ID" value="AWN35690.1"/>
    <property type="molecule type" value="Genomic_DNA"/>
</dbReference>